<evidence type="ECO:0000313" key="1">
    <source>
        <dbReference type="EMBL" id="TNN69197.1"/>
    </source>
</evidence>
<protein>
    <submittedName>
        <fullName evidence="1">Uncharacterized protein</fullName>
    </submittedName>
</protein>
<dbReference type="Proteomes" id="UP000314294">
    <property type="component" value="Unassembled WGS sequence"/>
</dbReference>
<dbReference type="EMBL" id="SRLO01000178">
    <property type="protein sequence ID" value="TNN69197.1"/>
    <property type="molecule type" value="Genomic_DNA"/>
</dbReference>
<sequence length="59" mass="6670">MDVQASQTEATQMLSDPSLLTGYPKITIQGQGVTDVAGEHRMDVWQRQRDIILPEKDDR</sequence>
<organism evidence="1 2">
    <name type="scientific">Liparis tanakae</name>
    <name type="common">Tanaka's snailfish</name>
    <dbReference type="NCBI Taxonomy" id="230148"/>
    <lineage>
        <taxon>Eukaryota</taxon>
        <taxon>Metazoa</taxon>
        <taxon>Chordata</taxon>
        <taxon>Craniata</taxon>
        <taxon>Vertebrata</taxon>
        <taxon>Euteleostomi</taxon>
        <taxon>Actinopterygii</taxon>
        <taxon>Neopterygii</taxon>
        <taxon>Teleostei</taxon>
        <taxon>Neoteleostei</taxon>
        <taxon>Acanthomorphata</taxon>
        <taxon>Eupercaria</taxon>
        <taxon>Perciformes</taxon>
        <taxon>Cottioidei</taxon>
        <taxon>Cottales</taxon>
        <taxon>Liparidae</taxon>
        <taxon>Liparis</taxon>
    </lineage>
</organism>
<evidence type="ECO:0000313" key="2">
    <source>
        <dbReference type="Proteomes" id="UP000314294"/>
    </source>
</evidence>
<proteinExistence type="predicted"/>
<name>A0A4Z2HU43_9TELE</name>
<dbReference type="AlphaFoldDB" id="A0A4Z2HU43"/>
<keyword evidence="2" id="KW-1185">Reference proteome</keyword>
<comment type="caution">
    <text evidence="1">The sequence shown here is derived from an EMBL/GenBank/DDBJ whole genome shotgun (WGS) entry which is preliminary data.</text>
</comment>
<reference evidence="1 2" key="1">
    <citation type="submission" date="2019-03" db="EMBL/GenBank/DDBJ databases">
        <title>First draft genome of Liparis tanakae, snailfish: a comprehensive survey of snailfish specific genes.</title>
        <authorList>
            <person name="Kim W."/>
            <person name="Song I."/>
            <person name="Jeong J.-H."/>
            <person name="Kim D."/>
            <person name="Kim S."/>
            <person name="Ryu S."/>
            <person name="Song J.Y."/>
            <person name="Lee S.K."/>
        </authorList>
    </citation>
    <scope>NUCLEOTIDE SEQUENCE [LARGE SCALE GENOMIC DNA]</scope>
    <source>
        <tissue evidence="1">Muscle</tissue>
    </source>
</reference>
<accession>A0A4Z2HU43</accession>
<gene>
    <name evidence="1" type="ORF">EYF80_020514</name>
</gene>